<dbReference type="SUPFAM" id="SSF52540">
    <property type="entry name" value="P-loop containing nucleoside triphosphate hydrolases"/>
    <property type="match status" value="1"/>
</dbReference>
<organism evidence="7 8">
    <name type="scientific">Escallonia rubra</name>
    <dbReference type="NCBI Taxonomy" id="112253"/>
    <lineage>
        <taxon>Eukaryota</taxon>
        <taxon>Viridiplantae</taxon>
        <taxon>Streptophyta</taxon>
        <taxon>Embryophyta</taxon>
        <taxon>Tracheophyta</taxon>
        <taxon>Spermatophyta</taxon>
        <taxon>Magnoliopsida</taxon>
        <taxon>eudicotyledons</taxon>
        <taxon>Gunneridae</taxon>
        <taxon>Pentapetalae</taxon>
        <taxon>asterids</taxon>
        <taxon>campanulids</taxon>
        <taxon>Escalloniales</taxon>
        <taxon>Escalloniaceae</taxon>
        <taxon>Escallonia</taxon>
    </lineage>
</organism>
<dbReference type="PROSITE" id="PS50096">
    <property type="entry name" value="IQ"/>
    <property type="match status" value="2"/>
</dbReference>
<feature type="region of interest" description="Disordered" evidence="5">
    <location>
        <begin position="273"/>
        <end position="301"/>
    </location>
</feature>
<sequence length="491" mass="54742">MDTKGIGGPRLSSCYPTSLLLSLGHHAQGMSRITSGSSPPIFLLGASGLAWESSTFLQMGKASKWIRNFLTGKKEEKAKKKDGGFRDESLAIVPATPREKRRWSFGRSASTENAAGVFHKSTRSFDSIVTTQLLAQASLAYENQLKNAMAVAVDAMEATKTAVITRRAPPRKRGPVEHAAATKIQAFFRSYLARKALCALKGLVKIQALVRGHLVRKQTTAMVRCMNALMAIQVRARVQRIQTAEDSQLVLKRRSTHRASAHDNQLRATYSEAKSSDINETHGSWKSKTGHKNEPEAETIKRGFGKFHSGNLSTLKREHQYQIYNTPSPRTDTSSQSYDRQFEELFLHMAQRNSLHYSTMPNGNYTSADPTSHGDEFEPNYMANTESSKAKVRSHSEPKQRPNLSAKQKNRRTASNEGIADIQDARSQHSSLRSRDSSQKNHHPWLMKLYRSTKSIREIECDSTSTTTNDSSYSKTLISYEVKAKAALAMC</sequence>
<comment type="similarity">
    <text evidence="2">Belongs to the IQD family.</text>
</comment>
<feature type="compositionally biased region" description="Polar residues" evidence="5">
    <location>
        <begin position="358"/>
        <end position="370"/>
    </location>
</feature>
<evidence type="ECO:0000256" key="4">
    <source>
        <dbReference type="ARBA" id="ARBA00045534"/>
    </source>
</evidence>
<evidence type="ECO:0000259" key="6">
    <source>
        <dbReference type="Pfam" id="PF13178"/>
    </source>
</evidence>
<feature type="region of interest" description="Disordered" evidence="5">
    <location>
        <begin position="358"/>
        <end position="445"/>
    </location>
</feature>
<comment type="subunit">
    <text evidence="3">Binds to multiple calmodulin (CaM) in the presence of Ca(2+) and CaM-like proteins.</text>
</comment>
<name>A0AA88S5A6_9ASTE</name>
<gene>
    <name evidence="7" type="ORF">RJ640_025999</name>
</gene>
<dbReference type="Proteomes" id="UP001187471">
    <property type="component" value="Unassembled WGS sequence"/>
</dbReference>
<keyword evidence="8" id="KW-1185">Reference proteome</keyword>
<feature type="compositionally biased region" description="Basic and acidic residues" evidence="5">
    <location>
        <begin position="423"/>
        <end position="439"/>
    </location>
</feature>
<evidence type="ECO:0000256" key="5">
    <source>
        <dbReference type="SAM" id="MobiDB-lite"/>
    </source>
</evidence>
<evidence type="ECO:0000256" key="2">
    <source>
        <dbReference type="ARBA" id="ARBA00024341"/>
    </source>
</evidence>
<dbReference type="PANTHER" id="PTHR32295:SF263">
    <property type="entry name" value="DUF4005 DOMAIN-CONTAINING PROTEIN"/>
    <property type="match status" value="1"/>
</dbReference>
<dbReference type="EMBL" id="JAVXUO010000035">
    <property type="protein sequence ID" value="KAK2995960.1"/>
    <property type="molecule type" value="Genomic_DNA"/>
</dbReference>
<dbReference type="GO" id="GO:0005516">
    <property type="term" value="F:calmodulin binding"/>
    <property type="evidence" value="ECO:0007669"/>
    <property type="project" value="UniProtKB-KW"/>
</dbReference>
<keyword evidence="1" id="KW-0112">Calmodulin-binding</keyword>
<dbReference type="PANTHER" id="PTHR32295">
    <property type="entry name" value="IQ-DOMAIN 5-RELATED"/>
    <property type="match status" value="1"/>
</dbReference>
<evidence type="ECO:0000313" key="7">
    <source>
        <dbReference type="EMBL" id="KAK2995960.1"/>
    </source>
</evidence>
<dbReference type="Pfam" id="PF13178">
    <property type="entry name" value="DUF4005"/>
    <property type="match status" value="1"/>
</dbReference>
<dbReference type="SMART" id="SM00015">
    <property type="entry name" value="IQ"/>
    <property type="match status" value="2"/>
</dbReference>
<evidence type="ECO:0000256" key="1">
    <source>
        <dbReference type="ARBA" id="ARBA00022860"/>
    </source>
</evidence>
<comment type="caution">
    <text evidence="7">The sequence shown here is derived from an EMBL/GenBank/DDBJ whole genome shotgun (WGS) entry which is preliminary data.</text>
</comment>
<dbReference type="InterPro" id="IPR027417">
    <property type="entry name" value="P-loop_NTPase"/>
</dbReference>
<evidence type="ECO:0000313" key="8">
    <source>
        <dbReference type="Proteomes" id="UP001187471"/>
    </source>
</evidence>
<dbReference type="Pfam" id="PF00612">
    <property type="entry name" value="IQ"/>
    <property type="match status" value="2"/>
</dbReference>
<feature type="compositionally biased region" description="Basic and acidic residues" evidence="5">
    <location>
        <begin position="291"/>
        <end position="301"/>
    </location>
</feature>
<comment type="function">
    <text evidence="4">May be involved in cooperative interactions with calmodulins or calmodulin-like proteins. Recruits calmodulin proteins to microtubules, thus being a potential scaffold in cellular signaling and trafficking. May associate with nucleic acids and regulate gene expression at the transcriptional or post-transcriptional level.</text>
</comment>
<feature type="domain" description="DUF4005" evidence="6">
    <location>
        <begin position="329"/>
        <end position="433"/>
    </location>
</feature>
<dbReference type="Gene3D" id="1.20.5.190">
    <property type="match status" value="1"/>
</dbReference>
<dbReference type="InterPro" id="IPR025064">
    <property type="entry name" value="DUF4005"/>
</dbReference>
<dbReference type="AlphaFoldDB" id="A0AA88S5A6"/>
<reference evidence="7" key="1">
    <citation type="submission" date="2022-12" db="EMBL/GenBank/DDBJ databases">
        <title>Draft genome assemblies for two species of Escallonia (Escalloniales).</title>
        <authorList>
            <person name="Chanderbali A."/>
            <person name="Dervinis C."/>
            <person name="Anghel I."/>
            <person name="Soltis D."/>
            <person name="Soltis P."/>
            <person name="Zapata F."/>
        </authorList>
    </citation>
    <scope>NUCLEOTIDE SEQUENCE</scope>
    <source>
        <strain evidence="7">UCBG92.1500</strain>
        <tissue evidence="7">Leaf</tissue>
    </source>
</reference>
<proteinExistence type="inferred from homology"/>
<evidence type="ECO:0000256" key="3">
    <source>
        <dbReference type="ARBA" id="ARBA00024378"/>
    </source>
</evidence>
<dbReference type="InterPro" id="IPR000048">
    <property type="entry name" value="IQ_motif_EF-hand-BS"/>
</dbReference>
<accession>A0AA88S5A6</accession>
<dbReference type="CDD" id="cd23767">
    <property type="entry name" value="IQCD"/>
    <property type="match status" value="1"/>
</dbReference>
<protein>
    <recommendedName>
        <fullName evidence="6">DUF4005 domain-containing protein</fullName>
    </recommendedName>
</protein>